<comment type="caution">
    <text evidence="1">The sequence shown here is derived from an EMBL/GenBank/DDBJ whole genome shotgun (WGS) entry which is preliminary data.</text>
</comment>
<sequence length="171" mass="19820">MEQYLIQDENNMYTFKDGIKKVGKTFYYNPTKKPERGYATEEIAKDAVKKLMLHNNVGNLGHSFKVVEGVKDNTCYMIMESTTNTIIDENCFIKESETRWFFIGSTGHNDRRYISSYSQKKAEEVIKTLEALNINLNAGFKFYITEYKDVKYDGEVVFKAIENKGSKLLIN</sequence>
<name>A0A0L6JKG7_9FIRM</name>
<accession>A0A0L6JKG7</accession>
<dbReference type="eggNOG" id="ENOG502ZV81">
    <property type="taxonomic scope" value="Bacteria"/>
</dbReference>
<dbReference type="STRING" id="398512.Bccel_1613"/>
<organism evidence="1 2">
    <name type="scientific">Pseudobacteroides cellulosolvens ATCC 35603 = DSM 2933</name>
    <dbReference type="NCBI Taxonomy" id="398512"/>
    <lineage>
        <taxon>Bacteria</taxon>
        <taxon>Bacillati</taxon>
        <taxon>Bacillota</taxon>
        <taxon>Clostridia</taxon>
        <taxon>Eubacteriales</taxon>
        <taxon>Oscillospiraceae</taxon>
        <taxon>Pseudobacteroides</taxon>
    </lineage>
</organism>
<proteinExistence type="predicted"/>
<keyword evidence="2" id="KW-1185">Reference proteome</keyword>
<protein>
    <submittedName>
        <fullName evidence="1">Uncharacterized protein</fullName>
    </submittedName>
</protein>
<gene>
    <name evidence="1" type="ORF">Bccel_1613</name>
</gene>
<dbReference type="RefSeq" id="WP_036941490.1">
    <property type="nucleotide sequence ID" value="NZ_JQKC01000015.1"/>
</dbReference>
<dbReference type="AlphaFoldDB" id="A0A0L6JKG7"/>
<evidence type="ECO:0000313" key="2">
    <source>
        <dbReference type="Proteomes" id="UP000036923"/>
    </source>
</evidence>
<reference evidence="2" key="1">
    <citation type="submission" date="2015-07" db="EMBL/GenBank/DDBJ databases">
        <title>Near-Complete Genome Sequence of the Cellulolytic Bacterium Bacteroides (Pseudobacteroides) cellulosolvens ATCC 35603.</title>
        <authorList>
            <person name="Dassa B."/>
            <person name="Utturkar S.M."/>
            <person name="Klingeman D.M."/>
            <person name="Hurt R.A."/>
            <person name="Keller M."/>
            <person name="Xu J."/>
            <person name="Reddy Y.H.K."/>
            <person name="Borovok I."/>
            <person name="Grinberg I.R."/>
            <person name="Lamed R."/>
            <person name="Zhivin O."/>
            <person name="Bayer E.A."/>
            <person name="Brown S.D."/>
        </authorList>
    </citation>
    <scope>NUCLEOTIDE SEQUENCE [LARGE SCALE GENOMIC DNA]</scope>
    <source>
        <strain evidence="2">DSM 2933</strain>
    </source>
</reference>
<dbReference type="EMBL" id="LGTC01000001">
    <property type="protein sequence ID" value="KNY26351.1"/>
    <property type="molecule type" value="Genomic_DNA"/>
</dbReference>
<dbReference type="Proteomes" id="UP000036923">
    <property type="component" value="Unassembled WGS sequence"/>
</dbReference>
<evidence type="ECO:0000313" key="1">
    <source>
        <dbReference type="EMBL" id="KNY26351.1"/>
    </source>
</evidence>